<sequence length="216" mass="24659">PPLPELPPAPDYPCSYLTQADINTYLLPLYHRAWVVGSSEYSREVSGPPLPNASPELAKQFWFQQGNHEAALTFRREIQEIQSDEPLPTSPGRQPPMRPGITLRDVRLAMLIERAFERHLAHGVASAWSQNMQRTATRPLTEDDIEQRRLLHILTRNRPRCPICHKTTHVGRDCPDQRKKIPMTPCQHCGRMHWTWTCPTLTARSSAAAFVADSRK</sequence>
<proteinExistence type="predicted"/>
<evidence type="ECO:0008006" key="3">
    <source>
        <dbReference type="Google" id="ProtNLM"/>
    </source>
</evidence>
<gene>
    <name evidence="1" type="ORF">WOLCODRAFT_72172</name>
</gene>
<dbReference type="OrthoDB" id="3263285at2759"/>
<reference evidence="1 2" key="1">
    <citation type="journal article" date="2012" name="Science">
        <title>The Paleozoic origin of enzymatic lignin decomposition reconstructed from 31 fungal genomes.</title>
        <authorList>
            <person name="Floudas D."/>
            <person name="Binder M."/>
            <person name="Riley R."/>
            <person name="Barry K."/>
            <person name="Blanchette R.A."/>
            <person name="Henrissat B."/>
            <person name="Martinez A.T."/>
            <person name="Otillar R."/>
            <person name="Spatafora J.W."/>
            <person name="Yadav J.S."/>
            <person name="Aerts A."/>
            <person name="Benoit I."/>
            <person name="Boyd A."/>
            <person name="Carlson A."/>
            <person name="Copeland A."/>
            <person name="Coutinho P.M."/>
            <person name="de Vries R.P."/>
            <person name="Ferreira P."/>
            <person name="Findley K."/>
            <person name="Foster B."/>
            <person name="Gaskell J."/>
            <person name="Glotzer D."/>
            <person name="Gorecki P."/>
            <person name="Heitman J."/>
            <person name="Hesse C."/>
            <person name="Hori C."/>
            <person name="Igarashi K."/>
            <person name="Jurgens J.A."/>
            <person name="Kallen N."/>
            <person name="Kersten P."/>
            <person name="Kohler A."/>
            <person name="Kuees U."/>
            <person name="Kumar T.K.A."/>
            <person name="Kuo A."/>
            <person name="LaButti K."/>
            <person name="Larrondo L.F."/>
            <person name="Lindquist E."/>
            <person name="Ling A."/>
            <person name="Lombard V."/>
            <person name="Lucas S."/>
            <person name="Lundell T."/>
            <person name="Martin R."/>
            <person name="McLaughlin D.J."/>
            <person name="Morgenstern I."/>
            <person name="Morin E."/>
            <person name="Murat C."/>
            <person name="Nagy L.G."/>
            <person name="Nolan M."/>
            <person name="Ohm R.A."/>
            <person name="Patyshakuliyeva A."/>
            <person name="Rokas A."/>
            <person name="Ruiz-Duenas F.J."/>
            <person name="Sabat G."/>
            <person name="Salamov A."/>
            <person name="Samejima M."/>
            <person name="Schmutz J."/>
            <person name="Slot J.C."/>
            <person name="St John F."/>
            <person name="Stenlid J."/>
            <person name="Sun H."/>
            <person name="Sun S."/>
            <person name="Syed K."/>
            <person name="Tsang A."/>
            <person name="Wiebenga A."/>
            <person name="Young D."/>
            <person name="Pisabarro A."/>
            <person name="Eastwood D.C."/>
            <person name="Martin F."/>
            <person name="Cullen D."/>
            <person name="Grigoriev I.V."/>
            <person name="Hibbett D.S."/>
        </authorList>
    </citation>
    <scope>NUCLEOTIDE SEQUENCE [LARGE SCALE GENOMIC DNA]</scope>
    <source>
        <strain evidence="1 2">MD-104</strain>
    </source>
</reference>
<dbReference type="OMA" id="ICHKTTH"/>
<dbReference type="Proteomes" id="UP000218811">
    <property type="component" value="Unassembled WGS sequence"/>
</dbReference>
<organism evidence="1 2">
    <name type="scientific">Wolfiporia cocos (strain MD-104)</name>
    <name type="common">Brown rot fungus</name>
    <dbReference type="NCBI Taxonomy" id="742152"/>
    <lineage>
        <taxon>Eukaryota</taxon>
        <taxon>Fungi</taxon>
        <taxon>Dikarya</taxon>
        <taxon>Basidiomycota</taxon>
        <taxon>Agaricomycotina</taxon>
        <taxon>Agaricomycetes</taxon>
        <taxon>Polyporales</taxon>
        <taxon>Phaeolaceae</taxon>
        <taxon>Wolfiporia</taxon>
    </lineage>
</organism>
<feature type="non-terminal residue" evidence="1">
    <location>
        <position position="1"/>
    </location>
</feature>
<accession>A0A2H3JK14</accession>
<protein>
    <recommendedName>
        <fullName evidence="3">CCHC-type domain-containing protein</fullName>
    </recommendedName>
</protein>
<evidence type="ECO:0000313" key="2">
    <source>
        <dbReference type="Proteomes" id="UP000218811"/>
    </source>
</evidence>
<dbReference type="EMBL" id="KB468124">
    <property type="protein sequence ID" value="PCH42522.1"/>
    <property type="molecule type" value="Genomic_DNA"/>
</dbReference>
<dbReference type="AlphaFoldDB" id="A0A2H3JK14"/>
<name>A0A2H3JK14_WOLCO</name>
<evidence type="ECO:0000313" key="1">
    <source>
        <dbReference type="EMBL" id="PCH42522.1"/>
    </source>
</evidence>
<dbReference type="STRING" id="742152.A0A2H3JK14"/>
<keyword evidence="2" id="KW-1185">Reference proteome</keyword>
<dbReference type="Gene3D" id="4.10.60.10">
    <property type="entry name" value="Zinc finger, CCHC-type"/>
    <property type="match status" value="1"/>
</dbReference>